<dbReference type="EMBL" id="JAAKZG010000013">
    <property type="protein sequence ID" value="NGN44060.1"/>
    <property type="molecule type" value="Genomic_DNA"/>
</dbReference>
<dbReference type="RefSeq" id="WP_165120465.1">
    <property type="nucleotide sequence ID" value="NZ_JAAKZG010000013.1"/>
</dbReference>
<dbReference type="Proteomes" id="UP000481252">
    <property type="component" value="Unassembled WGS sequence"/>
</dbReference>
<keyword evidence="3" id="KW-1185">Reference proteome</keyword>
<evidence type="ECO:0000313" key="2">
    <source>
        <dbReference type="EMBL" id="NGN44060.1"/>
    </source>
</evidence>
<sequence>MVDGVDRMTRAGNYVLGLMDDDERERAERDLERDGDFRDAVVEIAERMHMFDITASPETLPRTMWEAVSARIADMPQMRAASPGDNKADIPSRPIIQPEGTKAIWRGPHSVGGSRGLLMAAALIAAFALGYLAANL</sequence>
<feature type="transmembrane region" description="Helical" evidence="1">
    <location>
        <begin position="116"/>
        <end position="134"/>
    </location>
</feature>
<protein>
    <recommendedName>
        <fullName evidence="4">Anti-sigma factor</fullName>
    </recommendedName>
</protein>
<keyword evidence="1" id="KW-0472">Membrane</keyword>
<keyword evidence="1" id="KW-0812">Transmembrane</keyword>
<evidence type="ECO:0000256" key="1">
    <source>
        <dbReference type="SAM" id="Phobius"/>
    </source>
</evidence>
<comment type="caution">
    <text evidence="2">The sequence shown here is derived from an EMBL/GenBank/DDBJ whole genome shotgun (WGS) entry which is preliminary data.</text>
</comment>
<evidence type="ECO:0008006" key="4">
    <source>
        <dbReference type="Google" id="ProtNLM"/>
    </source>
</evidence>
<reference evidence="2 3" key="1">
    <citation type="submission" date="2020-02" db="EMBL/GenBank/DDBJ databases">
        <title>Genome sequence of the type strain CGMCC 1.15528 of Mesorhizobium zhangyense.</title>
        <authorList>
            <person name="Gao J."/>
            <person name="Sun J."/>
        </authorList>
    </citation>
    <scope>NUCLEOTIDE SEQUENCE [LARGE SCALE GENOMIC DNA]</scope>
    <source>
        <strain evidence="2 3">CGMCC 1.15528</strain>
    </source>
</reference>
<organism evidence="2 3">
    <name type="scientific">Mesorhizobium zhangyense</name>
    <dbReference type="NCBI Taxonomy" id="1776730"/>
    <lineage>
        <taxon>Bacteria</taxon>
        <taxon>Pseudomonadati</taxon>
        <taxon>Pseudomonadota</taxon>
        <taxon>Alphaproteobacteria</taxon>
        <taxon>Hyphomicrobiales</taxon>
        <taxon>Phyllobacteriaceae</taxon>
        <taxon>Mesorhizobium</taxon>
    </lineage>
</organism>
<name>A0A7C9RA74_9HYPH</name>
<gene>
    <name evidence="2" type="ORF">G6N74_23620</name>
</gene>
<accession>A0A7C9RA74</accession>
<dbReference type="AlphaFoldDB" id="A0A7C9RA74"/>
<evidence type="ECO:0000313" key="3">
    <source>
        <dbReference type="Proteomes" id="UP000481252"/>
    </source>
</evidence>
<proteinExistence type="predicted"/>
<keyword evidence="1" id="KW-1133">Transmembrane helix</keyword>